<evidence type="ECO:0000256" key="3">
    <source>
        <dbReference type="ARBA" id="ARBA00022729"/>
    </source>
</evidence>
<evidence type="ECO:0000256" key="6">
    <source>
        <dbReference type="ARBA" id="ARBA00023180"/>
    </source>
</evidence>
<dbReference type="PROSITE" id="PS00420">
    <property type="entry name" value="SRCR_1"/>
    <property type="match status" value="2"/>
</dbReference>
<keyword evidence="2" id="KW-0964">Secreted</keyword>
<feature type="disulfide bond" evidence="7">
    <location>
        <begin position="62"/>
        <end position="123"/>
    </location>
</feature>
<name>A0A4X2LK37_VOMUR</name>
<feature type="disulfide bond" evidence="7">
    <location>
        <begin position="255"/>
        <end position="319"/>
    </location>
</feature>
<feature type="domain" description="SRCR" evidence="9">
    <location>
        <begin position="230"/>
        <end position="330"/>
    </location>
</feature>
<feature type="disulfide bond" evidence="7">
    <location>
        <begin position="360"/>
        <end position="424"/>
    </location>
</feature>
<reference evidence="10" key="3">
    <citation type="submission" date="2025-09" db="UniProtKB">
        <authorList>
            <consortium name="Ensembl"/>
        </authorList>
    </citation>
    <scope>IDENTIFICATION</scope>
</reference>
<dbReference type="InterPro" id="IPR036772">
    <property type="entry name" value="SRCR-like_dom_sf"/>
</dbReference>
<dbReference type="Gene3D" id="3.10.250.10">
    <property type="entry name" value="SRCR-like domain"/>
    <property type="match status" value="4"/>
</dbReference>
<dbReference type="FunFam" id="3.10.250.10:FF:000003">
    <property type="entry name" value="Deleted in malignant brain tumors 1"/>
    <property type="match status" value="4"/>
</dbReference>
<evidence type="ECO:0000256" key="4">
    <source>
        <dbReference type="ARBA" id="ARBA00022737"/>
    </source>
</evidence>
<keyword evidence="5 7" id="KW-1015">Disulfide bond</keyword>
<feature type="chain" id="PRO_5021387929" description="SRCR domain-containing protein" evidence="8">
    <location>
        <begin position="23"/>
        <end position="442"/>
    </location>
</feature>
<evidence type="ECO:0000313" key="10">
    <source>
        <dbReference type="Ensembl" id="ENSVURP00010024278.1"/>
    </source>
</evidence>
<feature type="disulfide bond" evidence="7">
    <location>
        <begin position="163"/>
        <end position="224"/>
    </location>
</feature>
<keyword evidence="6" id="KW-0325">Glycoprotein</keyword>
<dbReference type="AlphaFoldDB" id="A0A4X2LK37"/>
<reference evidence="11" key="1">
    <citation type="submission" date="2018-12" db="EMBL/GenBank/DDBJ databases">
        <authorList>
            <person name="Yazar S."/>
        </authorList>
    </citation>
    <scope>NUCLEOTIDE SEQUENCE [LARGE SCALE GENOMIC DNA]</scope>
</reference>
<feature type="signal peptide" evidence="8">
    <location>
        <begin position="1"/>
        <end position="22"/>
    </location>
</feature>
<dbReference type="Ensembl" id="ENSVURT00010027640.1">
    <property type="protein sequence ID" value="ENSVURP00010024278.1"/>
    <property type="gene ID" value="ENSVURG00010018555.1"/>
</dbReference>
<accession>A0A4X2LK37</accession>
<dbReference type="GO" id="GO:0004252">
    <property type="term" value="F:serine-type endopeptidase activity"/>
    <property type="evidence" value="ECO:0007669"/>
    <property type="project" value="TreeGrafter"/>
</dbReference>
<keyword evidence="4" id="KW-0677">Repeat</keyword>
<feature type="disulfide bond" evidence="7">
    <location>
        <begin position="268"/>
        <end position="329"/>
    </location>
</feature>
<organism evidence="10 11">
    <name type="scientific">Vombatus ursinus</name>
    <name type="common">Common wombat</name>
    <dbReference type="NCBI Taxonomy" id="29139"/>
    <lineage>
        <taxon>Eukaryota</taxon>
        <taxon>Metazoa</taxon>
        <taxon>Chordata</taxon>
        <taxon>Craniata</taxon>
        <taxon>Vertebrata</taxon>
        <taxon>Euteleostomi</taxon>
        <taxon>Mammalia</taxon>
        <taxon>Metatheria</taxon>
        <taxon>Diprotodontia</taxon>
        <taxon>Vombatidae</taxon>
        <taxon>Vombatus</taxon>
    </lineage>
</organism>
<dbReference type="OMA" id="GWNSSCS"/>
<dbReference type="Pfam" id="PF00530">
    <property type="entry name" value="SRCR"/>
    <property type="match status" value="4"/>
</dbReference>
<dbReference type="PANTHER" id="PTHR48071">
    <property type="entry name" value="SRCR DOMAIN-CONTAINING PROTEIN"/>
    <property type="match status" value="1"/>
</dbReference>
<evidence type="ECO:0000256" key="7">
    <source>
        <dbReference type="PROSITE-ProRule" id="PRU00196"/>
    </source>
</evidence>
<keyword evidence="11" id="KW-1185">Reference proteome</keyword>
<evidence type="ECO:0000256" key="5">
    <source>
        <dbReference type="ARBA" id="ARBA00023157"/>
    </source>
</evidence>
<protein>
    <recommendedName>
        <fullName evidence="9">SRCR domain-containing protein</fullName>
    </recommendedName>
</protein>
<dbReference type="PANTHER" id="PTHR48071:SF15">
    <property type="entry name" value="SRCR DOMAIN-CONTAINING PROTEIN"/>
    <property type="match status" value="1"/>
</dbReference>
<dbReference type="GO" id="GO:0031638">
    <property type="term" value="P:zymogen activation"/>
    <property type="evidence" value="ECO:0007669"/>
    <property type="project" value="TreeGrafter"/>
</dbReference>
<comment type="subcellular location">
    <subcellularLocation>
        <location evidence="1">Secreted</location>
    </subcellularLocation>
</comment>
<feature type="disulfide bond" evidence="7">
    <location>
        <begin position="93"/>
        <end position="103"/>
    </location>
</feature>
<feature type="disulfide bond" evidence="7">
    <location>
        <begin position="49"/>
        <end position="113"/>
    </location>
</feature>
<feature type="disulfide bond" evidence="7">
    <location>
        <begin position="373"/>
        <end position="434"/>
    </location>
</feature>
<sequence>QSCDFLLHFVKSIVCCLSLSDAVLRLTNSSNNCSGRVEVYHNGQWGTVCDDNWGLQDAEVVCRQLGCGPAVLAPGNAYFGRGFGPITLDDVRCRGNELNLWQCQNNGWFSHNCGHQEDAGVICSVRLVAGSRRCSGRLEVYFERSWGTVCDDFWDLKEAQVVCRQLGCGQAVSAPGRAHFGQASGQILLNDVYCSGGENYLGQCSHAGWFVHNCGHNEDAGVICSDWPQLQLVNGSDRCCGCVKVYYHGQWGSVCDDHWDMNEADVVCRQLGCGRAIAAPTEAWFGEGSGEILLDDVECTGRESDLGQCSHADWFIHNCGHGEDASVICSDKPLVRLVNGTGRCSGQVEVYYQGTWGTICDDHWELKEAGVVCRQLGCGQALSARYGAHFGSGSGKILLNNVQCSGEESHLAQCSHDGWFTHDCAHKEDASVICADIGDKKK</sequence>
<dbReference type="PROSITE" id="PS50287">
    <property type="entry name" value="SRCR_2"/>
    <property type="match status" value="4"/>
</dbReference>
<keyword evidence="3 8" id="KW-0732">Signal</keyword>
<feature type="disulfide bond" evidence="7">
    <location>
        <begin position="404"/>
        <end position="414"/>
    </location>
</feature>
<evidence type="ECO:0000313" key="11">
    <source>
        <dbReference type="Proteomes" id="UP000314987"/>
    </source>
</evidence>
<evidence type="ECO:0000259" key="9">
    <source>
        <dbReference type="PROSITE" id="PS50287"/>
    </source>
</evidence>
<dbReference type="SMART" id="SM00202">
    <property type="entry name" value="SR"/>
    <property type="match status" value="4"/>
</dbReference>
<reference evidence="10" key="2">
    <citation type="submission" date="2025-08" db="UniProtKB">
        <authorList>
            <consortium name="Ensembl"/>
        </authorList>
    </citation>
    <scope>IDENTIFICATION</scope>
</reference>
<dbReference type="GO" id="GO:0005886">
    <property type="term" value="C:plasma membrane"/>
    <property type="evidence" value="ECO:0007669"/>
    <property type="project" value="TreeGrafter"/>
</dbReference>
<evidence type="ECO:0000256" key="2">
    <source>
        <dbReference type="ARBA" id="ARBA00022525"/>
    </source>
</evidence>
<feature type="domain" description="SRCR" evidence="9">
    <location>
        <begin position="125"/>
        <end position="225"/>
    </location>
</feature>
<evidence type="ECO:0000256" key="1">
    <source>
        <dbReference type="ARBA" id="ARBA00004613"/>
    </source>
</evidence>
<dbReference type="GeneTree" id="ENSGT00950000183145"/>
<dbReference type="InterPro" id="IPR001190">
    <property type="entry name" value="SRCR"/>
</dbReference>
<feature type="disulfide bond" evidence="7">
    <location>
        <begin position="194"/>
        <end position="204"/>
    </location>
</feature>
<feature type="disulfide bond" evidence="7">
    <location>
        <begin position="150"/>
        <end position="214"/>
    </location>
</feature>
<dbReference type="GO" id="GO:0005615">
    <property type="term" value="C:extracellular space"/>
    <property type="evidence" value="ECO:0007669"/>
    <property type="project" value="TreeGrafter"/>
</dbReference>
<feature type="domain" description="SRCR" evidence="9">
    <location>
        <begin position="24"/>
        <end position="124"/>
    </location>
</feature>
<evidence type="ECO:0000256" key="8">
    <source>
        <dbReference type="SAM" id="SignalP"/>
    </source>
</evidence>
<dbReference type="PRINTS" id="PR00258">
    <property type="entry name" value="SPERACTRCPTR"/>
</dbReference>
<dbReference type="SUPFAM" id="SSF56487">
    <property type="entry name" value="SRCR-like"/>
    <property type="match status" value="4"/>
</dbReference>
<dbReference type="Proteomes" id="UP000314987">
    <property type="component" value="Unassembled WGS sequence"/>
</dbReference>
<feature type="disulfide bond" evidence="7">
    <location>
        <begin position="299"/>
        <end position="309"/>
    </location>
</feature>
<feature type="domain" description="SRCR" evidence="9">
    <location>
        <begin position="335"/>
        <end position="435"/>
    </location>
</feature>
<proteinExistence type="predicted"/>